<gene>
    <name evidence="6" type="ORF">IE81DRAFT_288928</name>
</gene>
<feature type="domain" description="THIF-type NAD/FAD binding fold" evidence="5">
    <location>
        <begin position="11"/>
        <end position="585"/>
    </location>
</feature>
<accession>A0A316W6H4</accession>
<evidence type="ECO:0000313" key="7">
    <source>
        <dbReference type="Proteomes" id="UP000245783"/>
    </source>
</evidence>
<dbReference type="Gene3D" id="3.40.50.720">
    <property type="entry name" value="NAD(P)-binding Rossmann-like Domain"/>
    <property type="match status" value="2"/>
</dbReference>
<dbReference type="GO" id="GO:0005737">
    <property type="term" value="C:cytoplasm"/>
    <property type="evidence" value="ECO:0007669"/>
    <property type="project" value="TreeGrafter"/>
</dbReference>
<name>A0A316W6H4_9BASI</name>
<dbReference type="EMBL" id="KZ819371">
    <property type="protein sequence ID" value="PWN43265.1"/>
    <property type="molecule type" value="Genomic_DNA"/>
</dbReference>
<organism evidence="6 7">
    <name type="scientific">Ceraceosorus guamensis</name>
    <dbReference type="NCBI Taxonomy" id="1522189"/>
    <lineage>
        <taxon>Eukaryota</taxon>
        <taxon>Fungi</taxon>
        <taxon>Dikarya</taxon>
        <taxon>Basidiomycota</taxon>
        <taxon>Ustilaginomycotina</taxon>
        <taxon>Exobasidiomycetes</taxon>
        <taxon>Ceraceosorales</taxon>
        <taxon>Ceraceosoraceae</taxon>
        <taxon>Ceraceosorus</taxon>
    </lineage>
</organism>
<dbReference type="InterPro" id="IPR035985">
    <property type="entry name" value="Ubiquitin-activating_enz"/>
</dbReference>
<reference evidence="6 7" key="1">
    <citation type="journal article" date="2018" name="Mol. Biol. Evol.">
        <title>Broad Genomic Sampling Reveals a Smut Pathogenic Ancestry of the Fungal Clade Ustilaginomycotina.</title>
        <authorList>
            <person name="Kijpornyongpan T."/>
            <person name="Mondo S.J."/>
            <person name="Barry K."/>
            <person name="Sandor L."/>
            <person name="Lee J."/>
            <person name="Lipzen A."/>
            <person name="Pangilinan J."/>
            <person name="LaButti K."/>
            <person name="Hainaut M."/>
            <person name="Henrissat B."/>
            <person name="Grigoriev I.V."/>
            <person name="Spatafora J.W."/>
            <person name="Aime M.C."/>
        </authorList>
    </citation>
    <scope>NUCLEOTIDE SEQUENCE [LARGE SCALE GENOMIC DNA]</scope>
    <source>
        <strain evidence="6 7">MCA 4658</strain>
    </source>
</reference>
<dbReference type="RefSeq" id="XP_025370425.1">
    <property type="nucleotide sequence ID" value="XM_025511797.1"/>
</dbReference>
<evidence type="ECO:0000256" key="1">
    <source>
        <dbReference type="ARBA" id="ARBA00005032"/>
    </source>
</evidence>
<dbReference type="FunCoup" id="A0A316W6H4">
    <property type="interactions" value="738"/>
</dbReference>
<evidence type="ECO:0000256" key="3">
    <source>
        <dbReference type="ARBA" id="ARBA00022786"/>
    </source>
</evidence>
<dbReference type="GeneID" id="37033667"/>
<dbReference type="GO" id="GO:0019781">
    <property type="term" value="F:NEDD8 activating enzyme activity"/>
    <property type="evidence" value="ECO:0007669"/>
    <property type="project" value="InterPro"/>
</dbReference>
<dbReference type="STRING" id="1522189.A0A316W6H4"/>
<dbReference type="PANTHER" id="PTHR10953:SF29">
    <property type="entry name" value="NEDD8-ACTIVATING ENZYME E1 REGULATORY SUBUNIT"/>
    <property type="match status" value="1"/>
</dbReference>
<dbReference type="InterPro" id="IPR000594">
    <property type="entry name" value="ThiF_NAD_FAD-bd"/>
</dbReference>
<dbReference type="PIRSF" id="PIRSF039099">
    <property type="entry name" value="APP-BP1"/>
    <property type="match status" value="1"/>
</dbReference>
<evidence type="ECO:0000313" key="6">
    <source>
        <dbReference type="EMBL" id="PWN43265.1"/>
    </source>
</evidence>
<feature type="compositionally biased region" description="Polar residues" evidence="4">
    <location>
        <begin position="472"/>
        <end position="485"/>
    </location>
</feature>
<dbReference type="AlphaFoldDB" id="A0A316W6H4"/>
<keyword evidence="3" id="KW-0833">Ubl conjugation pathway</keyword>
<dbReference type="InterPro" id="IPR045886">
    <property type="entry name" value="ThiF/MoeB/HesA"/>
</dbReference>
<comment type="similarity">
    <text evidence="2">Belongs to the ubiquitin-activating E1 family. ULA1 subfamily.</text>
</comment>
<feature type="region of interest" description="Disordered" evidence="4">
    <location>
        <begin position="466"/>
        <end position="502"/>
    </location>
</feature>
<dbReference type="Proteomes" id="UP000245783">
    <property type="component" value="Unassembled WGS sequence"/>
</dbReference>
<comment type="pathway">
    <text evidence="1">Protein modification; protein neddylation.</text>
</comment>
<dbReference type="InParanoid" id="A0A316W6H4"/>
<dbReference type="UniPathway" id="UPA00885"/>
<feature type="non-terminal residue" evidence="6">
    <location>
        <position position="1"/>
    </location>
</feature>
<sequence>SARPDAHTQRYDRQLRLWASSGQRSLESSNILCVGSSSLACAILKNLILPGIGTFTIVDDARVTQADLGVSFFLEEECIGRSRAAEHTRFLLELNPQVKGHAVQLPPSQLLSSSSSLVTSATLVLLINQPGFVSDAIADAVWQRGVAAVPVLAVRESGFVGEVRAQIREAGVIETHPTSTDDLRLALPWPELAAFATNYAIDPSDSHSYAHIPYIVLLLRAIESWKEKVSNGPPPKSSDRKAFAAHIDASRVAEAEGENFDEAHAALGTHVWRAFTAPPVPDDVRKLFEDPACHSVGPQSSNFWLLLHALRSFVQAEASSPIPGGAGLLPLPGSLPDLKALSTTYVELSNLYRRKAKADLELLKLHLAQTLRTAGVPSDAISSEEVERFAKLAGHVRLVRGRKLSEQRSAPNKESVLMALQDPVNPVVVPHALAFLASDRFYASHGRLPGASRAYTSLVHGDAPSNYFPQIHNESSSNGLGSSQERANKRQKSDEPEDEDEELVANDVAVLKGIAKELAQSLGVDDDELLEKVEQAAHEIVRSAHSGLPSTSALLGGVAAQEAIKLITRQYLPIDNTSIYDGIQQAIGTFNL</sequence>
<dbReference type="OrthoDB" id="1708823at2759"/>
<dbReference type="InterPro" id="IPR030667">
    <property type="entry name" value="APP-BP1"/>
</dbReference>
<evidence type="ECO:0000259" key="5">
    <source>
        <dbReference type="Pfam" id="PF00899"/>
    </source>
</evidence>
<evidence type="ECO:0000256" key="2">
    <source>
        <dbReference type="ARBA" id="ARBA00006868"/>
    </source>
</evidence>
<evidence type="ECO:0000256" key="4">
    <source>
        <dbReference type="SAM" id="MobiDB-lite"/>
    </source>
</evidence>
<keyword evidence="7" id="KW-1185">Reference proteome</keyword>
<proteinExistence type="inferred from homology"/>
<dbReference type="Pfam" id="PF00899">
    <property type="entry name" value="ThiF"/>
    <property type="match status" value="1"/>
</dbReference>
<dbReference type="GO" id="GO:0045116">
    <property type="term" value="P:protein neddylation"/>
    <property type="evidence" value="ECO:0007669"/>
    <property type="project" value="UniProtKB-UniPathway"/>
</dbReference>
<dbReference type="PANTHER" id="PTHR10953">
    <property type="entry name" value="UBIQUITIN-ACTIVATING ENZYME E1"/>
    <property type="match status" value="1"/>
</dbReference>
<protein>
    <recommendedName>
        <fullName evidence="5">THIF-type NAD/FAD binding fold domain-containing protein</fullName>
    </recommendedName>
</protein>
<dbReference type="SUPFAM" id="SSF69572">
    <property type="entry name" value="Activating enzymes of the ubiquitin-like proteins"/>
    <property type="match status" value="1"/>
</dbReference>